<reference evidence="12" key="1">
    <citation type="submission" date="2021-03" db="EMBL/GenBank/DDBJ databases">
        <title>novel species isolated from a fishpond in China.</title>
        <authorList>
            <person name="Lu H."/>
            <person name="Cai Z."/>
        </authorList>
    </citation>
    <scope>NUCLEOTIDE SEQUENCE</scope>
    <source>
        <strain evidence="12">JCM 30855</strain>
    </source>
</reference>
<feature type="active site" evidence="9">
    <location>
        <position position="123"/>
    </location>
</feature>
<keyword evidence="3 9" id="KW-0645">Protease</keyword>
<dbReference type="PRINTS" id="PR00781">
    <property type="entry name" value="LIPOSIGPTASE"/>
</dbReference>
<keyword evidence="8 9" id="KW-0472">Membrane</keyword>
<feature type="transmembrane region" description="Helical" evidence="9">
    <location>
        <begin position="67"/>
        <end position="87"/>
    </location>
</feature>
<organism evidence="12 13">
    <name type="scientific">Bowmanella dokdonensis</name>
    <dbReference type="NCBI Taxonomy" id="751969"/>
    <lineage>
        <taxon>Bacteria</taxon>
        <taxon>Pseudomonadati</taxon>
        <taxon>Pseudomonadota</taxon>
        <taxon>Gammaproteobacteria</taxon>
        <taxon>Alteromonadales</taxon>
        <taxon>Alteromonadaceae</taxon>
        <taxon>Bowmanella</taxon>
    </lineage>
</organism>
<comment type="similarity">
    <text evidence="1 9 11">Belongs to the peptidase A8 family.</text>
</comment>
<evidence type="ECO:0000256" key="8">
    <source>
        <dbReference type="ARBA" id="ARBA00023136"/>
    </source>
</evidence>
<comment type="function">
    <text evidence="9 10">This protein specifically catalyzes the removal of signal peptides from prolipoproteins.</text>
</comment>
<evidence type="ECO:0000256" key="6">
    <source>
        <dbReference type="ARBA" id="ARBA00022801"/>
    </source>
</evidence>
<comment type="catalytic activity">
    <reaction evidence="9 10">
        <text>Release of signal peptides from bacterial membrane prolipoproteins. Hydrolyzes -Xaa-Yaa-Zaa-|-(S,diacylglyceryl)Cys-, in which Xaa is hydrophobic (preferably Leu), and Yaa (Ala or Ser) and Zaa (Gly or Ala) have small, neutral side chains.</text>
        <dbReference type="EC" id="3.4.23.36"/>
    </reaction>
</comment>
<dbReference type="RefSeq" id="WP_206575201.1">
    <property type="nucleotide sequence ID" value="NZ_JAFKCV010000013.1"/>
</dbReference>
<dbReference type="GO" id="GO:0004190">
    <property type="term" value="F:aspartic-type endopeptidase activity"/>
    <property type="evidence" value="ECO:0007669"/>
    <property type="project" value="UniProtKB-UniRule"/>
</dbReference>
<keyword evidence="7 9" id="KW-1133">Transmembrane helix</keyword>
<keyword evidence="5 9" id="KW-0064">Aspartyl protease</keyword>
<keyword evidence="2 9" id="KW-1003">Cell membrane</keyword>
<accession>A0A939DQT5</accession>
<evidence type="ECO:0000256" key="7">
    <source>
        <dbReference type="ARBA" id="ARBA00022989"/>
    </source>
</evidence>
<evidence type="ECO:0000256" key="4">
    <source>
        <dbReference type="ARBA" id="ARBA00022692"/>
    </source>
</evidence>
<protein>
    <recommendedName>
        <fullName evidence="9">Lipoprotein signal peptidase</fullName>
        <ecNumber evidence="9">3.4.23.36</ecNumber>
    </recommendedName>
    <alternativeName>
        <fullName evidence="9">Prolipoprotein signal peptidase</fullName>
    </alternativeName>
    <alternativeName>
        <fullName evidence="9">Signal peptidase II</fullName>
        <shortName evidence="9">SPase II</shortName>
    </alternativeName>
</protein>
<name>A0A939DQT5_9ALTE</name>
<dbReference type="InterPro" id="IPR001872">
    <property type="entry name" value="Peptidase_A8"/>
</dbReference>
<evidence type="ECO:0000256" key="2">
    <source>
        <dbReference type="ARBA" id="ARBA00022475"/>
    </source>
</evidence>
<comment type="pathway">
    <text evidence="9">Protein modification; lipoprotein biosynthesis (signal peptide cleavage).</text>
</comment>
<feature type="active site" evidence="9">
    <location>
        <position position="141"/>
    </location>
</feature>
<dbReference type="GO" id="GO:0006508">
    <property type="term" value="P:proteolysis"/>
    <property type="evidence" value="ECO:0007669"/>
    <property type="project" value="UniProtKB-KW"/>
</dbReference>
<evidence type="ECO:0000256" key="11">
    <source>
        <dbReference type="RuleBase" id="RU004181"/>
    </source>
</evidence>
<gene>
    <name evidence="9 12" type="primary">lspA</name>
    <name evidence="12" type="ORF">J0A66_17800</name>
</gene>
<dbReference type="PANTHER" id="PTHR33695">
    <property type="entry name" value="LIPOPROTEIN SIGNAL PEPTIDASE"/>
    <property type="match status" value="1"/>
</dbReference>
<dbReference type="Proteomes" id="UP000664654">
    <property type="component" value="Unassembled WGS sequence"/>
</dbReference>
<feature type="transmembrane region" description="Helical" evidence="9">
    <location>
        <begin position="133"/>
        <end position="153"/>
    </location>
</feature>
<dbReference type="HAMAP" id="MF_00161">
    <property type="entry name" value="LspA"/>
    <property type="match status" value="1"/>
</dbReference>
<feature type="transmembrane region" description="Helical" evidence="9">
    <location>
        <begin position="12"/>
        <end position="30"/>
    </location>
</feature>
<dbReference type="EC" id="3.4.23.36" evidence="9"/>
<dbReference type="PANTHER" id="PTHR33695:SF1">
    <property type="entry name" value="LIPOPROTEIN SIGNAL PEPTIDASE"/>
    <property type="match status" value="1"/>
</dbReference>
<dbReference type="AlphaFoldDB" id="A0A939DQT5"/>
<keyword evidence="13" id="KW-1185">Reference proteome</keyword>
<dbReference type="NCBIfam" id="TIGR00077">
    <property type="entry name" value="lspA"/>
    <property type="match status" value="1"/>
</dbReference>
<proteinExistence type="inferred from homology"/>
<keyword evidence="6 9" id="KW-0378">Hydrolase</keyword>
<dbReference type="PROSITE" id="PS00855">
    <property type="entry name" value="SPASE_II"/>
    <property type="match status" value="1"/>
</dbReference>
<evidence type="ECO:0000256" key="9">
    <source>
        <dbReference type="HAMAP-Rule" id="MF_00161"/>
    </source>
</evidence>
<comment type="subcellular location">
    <subcellularLocation>
        <location evidence="9">Cell membrane</location>
        <topology evidence="9">Multi-pass membrane protein</topology>
    </subcellularLocation>
</comment>
<feature type="transmembrane region" description="Helical" evidence="9">
    <location>
        <begin position="94"/>
        <end position="113"/>
    </location>
</feature>
<evidence type="ECO:0000313" key="13">
    <source>
        <dbReference type="Proteomes" id="UP000664654"/>
    </source>
</evidence>
<dbReference type="EMBL" id="JAFKCV010000013">
    <property type="protein sequence ID" value="MBN7827090.1"/>
    <property type="molecule type" value="Genomic_DNA"/>
</dbReference>
<keyword evidence="4 9" id="KW-0812">Transmembrane</keyword>
<evidence type="ECO:0000256" key="10">
    <source>
        <dbReference type="RuleBase" id="RU000594"/>
    </source>
</evidence>
<evidence type="ECO:0000256" key="5">
    <source>
        <dbReference type="ARBA" id="ARBA00022750"/>
    </source>
</evidence>
<dbReference type="GO" id="GO:0005886">
    <property type="term" value="C:plasma membrane"/>
    <property type="evidence" value="ECO:0007669"/>
    <property type="project" value="UniProtKB-SubCell"/>
</dbReference>
<evidence type="ECO:0000313" key="12">
    <source>
        <dbReference type="EMBL" id="MBN7827090.1"/>
    </source>
</evidence>
<evidence type="ECO:0000256" key="3">
    <source>
        <dbReference type="ARBA" id="ARBA00022670"/>
    </source>
</evidence>
<evidence type="ECO:0000256" key="1">
    <source>
        <dbReference type="ARBA" id="ARBA00006139"/>
    </source>
</evidence>
<comment type="caution">
    <text evidence="12">The sequence shown here is derived from an EMBL/GenBank/DDBJ whole genome shotgun (WGS) entry which is preliminary data.</text>
</comment>
<sequence length="165" mass="18563">MLDSFKQSGLRWLWLALLTIVLDQLTKIWVMDAMTLYQSISIMPFFNLTYVHNYGAAFSFLSDAGGWQRWFFTAIAITVSALILYWLKQSKAEQVLLPVAFSLILGGALGNLYDRLVYGYVVDFLDFYVGNWHWPAFNLADSAICVGAGLLVIDAFRNNGVKADG</sequence>
<dbReference type="Pfam" id="PF01252">
    <property type="entry name" value="Peptidase_A8"/>
    <property type="match status" value="1"/>
</dbReference>